<evidence type="ECO:0000313" key="1">
    <source>
        <dbReference type="EMBL" id="KAH3837496.1"/>
    </source>
</evidence>
<keyword evidence="2" id="KW-1185">Reference proteome</keyword>
<reference evidence="1" key="2">
    <citation type="submission" date="2020-11" db="EMBL/GenBank/DDBJ databases">
        <authorList>
            <person name="McCartney M.A."/>
            <person name="Auch B."/>
            <person name="Kono T."/>
            <person name="Mallez S."/>
            <person name="Becker A."/>
            <person name="Gohl D.M."/>
            <person name="Silverstein K.A.T."/>
            <person name="Koren S."/>
            <person name="Bechman K.B."/>
            <person name="Herman A."/>
            <person name="Abrahante J.E."/>
            <person name="Garbe J."/>
        </authorList>
    </citation>
    <scope>NUCLEOTIDE SEQUENCE</scope>
    <source>
        <strain evidence="1">Duluth1</strain>
        <tissue evidence="1">Whole animal</tissue>
    </source>
</reference>
<dbReference type="Proteomes" id="UP000828390">
    <property type="component" value="Unassembled WGS sequence"/>
</dbReference>
<sequence>MERKTNEFVRNLTLITTYWPSRTGLVWTGHQTRLPVQDCATEMWPSARQKL</sequence>
<protein>
    <submittedName>
        <fullName evidence="1">Uncharacterized protein</fullName>
    </submittedName>
</protein>
<proteinExistence type="predicted"/>
<evidence type="ECO:0000313" key="2">
    <source>
        <dbReference type="Proteomes" id="UP000828390"/>
    </source>
</evidence>
<accession>A0A9D4QNB3</accession>
<comment type="caution">
    <text evidence="1">The sequence shown here is derived from an EMBL/GenBank/DDBJ whole genome shotgun (WGS) entry which is preliminary data.</text>
</comment>
<organism evidence="1 2">
    <name type="scientific">Dreissena polymorpha</name>
    <name type="common">Zebra mussel</name>
    <name type="synonym">Mytilus polymorpha</name>
    <dbReference type="NCBI Taxonomy" id="45954"/>
    <lineage>
        <taxon>Eukaryota</taxon>
        <taxon>Metazoa</taxon>
        <taxon>Spiralia</taxon>
        <taxon>Lophotrochozoa</taxon>
        <taxon>Mollusca</taxon>
        <taxon>Bivalvia</taxon>
        <taxon>Autobranchia</taxon>
        <taxon>Heteroconchia</taxon>
        <taxon>Euheterodonta</taxon>
        <taxon>Imparidentia</taxon>
        <taxon>Neoheterodontei</taxon>
        <taxon>Myida</taxon>
        <taxon>Dreissenoidea</taxon>
        <taxon>Dreissenidae</taxon>
        <taxon>Dreissena</taxon>
    </lineage>
</organism>
<dbReference type="AlphaFoldDB" id="A0A9D4QNB3"/>
<dbReference type="EMBL" id="JAIWYP010000004">
    <property type="protein sequence ID" value="KAH3837496.1"/>
    <property type="molecule type" value="Genomic_DNA"/>
</dbReference>
<gene>
    <name evidence="1" type="ORF">DPMN_110887</name>
</gene>
<reference evidence="1" key="1">
    <citation type="journal article" date="2019" name="bioRxiv">
        <title>The Genome of the Zebra Mussel, Dreissena polymorpha: A Resource for Invasive Species Research.</title>
        <authorList>
            <person name="McCartney M.A."/>
            <person name="Auch B."/>
            <person name="Kono T."/>
            <person name="Mallez S."/>
            <person name="Zhang Y."/>
            <person name="Obille A."/>
            <person name="Becker A."/>
            <person name="Abrahante J.E."/>
            <person name="Garbe J."/>
            <person name="Badalamenti J.P."/>
            <person name="Herman A."/>
            <person name="Mangelson H."/>
            <person name="Liachko I."/>
            <person name="Sullivan S."/>
            <person name="Sone E.D."/>
            <person name="Koren S."/>
            <person name="Silverstein K.A.T."/>
            <person name="Beckman K.B."/>
            <person name="Gohl D.M."/>
        </authorList>
    </citation>
    <scope>NUCLEOTIDE SEQUENCE</scope>
    <source>
        <strain evidence="1">Duluth1</strain>
        <tissue evidence="1">Whole animal</tissue>
    </source>
</reference>
<name>A0A9D4QNB3_DREPO</name>